<feature type="region of interest" description="Disordered" evidence="14">
    <location>
        <begin position="80"/>
        <end position="121"/>
    </location>
</feature>
<evidence type="ECO:0000256" key="5">
    <source>
        <dbReference type="ARBA" id="ARBA00022679"/>
    </source>
</evidence>
<dbReference type="GO" id="GO:0005783">
    <property type="term" value="C:endoplasmic reticulum"/>
    <property type="evidence" value="ECO:0007669"/>
    <property type="project" value="TreeGrafter"/>
</dbReference>
<evidence type="ECO:0000256" key="4">
    <source>
        <dbReference type="ARBA" id="ARBA00022516"/>
    </source>
</evidence>
<evidence type="ECO:0000256" key="1">
    <source>
        <dbReference type="ARBA" id="ARBA00004370"/>
    </source>
</evidence>
<keyword evidence="4" id="KW-0444">Lipid biosynthesis</keyword>
<evidence type="ECO:0000256" key="10">
    <source>
        <dbReference type="ARBA" id="ARBA00023209"/>
    </source>
</evidence>
<feature type="transmembrane region" description="Helical" evidence="15">
    <location>
        <begin position="242"/>
        <end position="260"/>
    </location>
</feature>
<dbReference type="PANTHER" id="PTHR23063:SF2">
    <property type="entry name" value="GLYCEROL-3-PHOSPHATE ACYLTRANSFERASE 4, ISOFORM D-RELATED"/>
    <property type="match status" value="1"/>
</dbReference>
<evidence type="ECO:0000256" key="6">
    <source>
        <dbReference type="ARBA" id="ARBA00022692"/>
    </source>
</evidence>
<dbReference type="AlphaFoldDB" id="A0AAG5CYI5"/>
<feature type="region of interest" description="Disordered" evidence="14">
    <location>
        <begin position="153"/>
        <end position="181"/>
    </location>
</feature>
<dbReference type="Pfam" id="PF01553">
    <property type="entry name" value="Acyltransferase"/>
    <property type="match status" value="1"/>
</dbReference>
<keyword evidence="7 15" id="KW-1133">Transmembrane helix</keyword>
<evidence type="ECO:0000313" key="18">
    <source>
        <dbReference type="Proteomes" id="UP000075880"/>
    </source>
</evidence>
<keyword evidence="9 15" id="KW-0472">Membrane</keyword>
<dbReference type="PANTHER" id="PTHR23063">
    <property type="entry name" value="PHOSPHOLIPID ACYLTRANSFERASE"/>
    <property type="match status" value="1"/>
</dbReference>
<keyword evidence="11" id="KW-1208">Phospholipid metabolism</keyword>
<dbReference type="EnsemblMetazoa" id="ENSAATROPT004112">
    <property type="protein sequence ID" value="ENSAATROPP003946"/>
    <property type="gene ID" value="ENSAATROPG003255"/>
</dbReference>
<evidence type="ECO:0000256" key="3">
    <source>
        <dbReference type="ARBA" id="ARBA00008655"/>
    </source>
</evidence>
<comment type="pathway">
    <text evidence="2">Lipid metabolism.</text>
</comment>
<keyword evidence="8" id="KW-0443">Lipid metabolism</keyword>
<keyword evidence="10" id="KW-0594">Phospholipid biosynthesis</keyword>
<comment type="pathway">
    <text evidence="13">Phospholipid metabolism.</text>
</comment>
<feature type="domain" description="Phospholipid/glycerol acyltransferase" evidence="16">
    <location>
        <begin position="328"/>
        <end position="439"/>
    </location>
</feature>
<dbReference type="GO" id="GO:0019432">
    <property type="term" value="P:triglyceride biosynthetic process"/>
    <property type="evidence" value="ECO:0007669"/>
    <property type="project" value="TreeGrafter"/>
</dbReference>
<proteinExistence type="inferred from homology"/>
<evidence type="ECO:0000256" key="15">
    <source>
        <dbReference type="SAM" id="Phobius"/>
    </source>
</evidence>
<evidence type="ECO:0000256" key="2">
    <source>
        <dbReference type="ARBA" id="ARBA00005189"/>
    </source>
</evidence>
<evidence type="ECO:0000256" key="9">
    <source>
        <dbReference type="ARBA" id="ARBA00023136"/>
    </source>
</evidence>
<dbReference type="GO" id="GO:0008654">
    <property type="term" value="P:phospholipid biosynthetic process"/>
    <property type="evidence" value="ECO:0007669"/>
    <property type="project" value="UniProtKB-KW"/>
</dbReference>
<organism evidence="17 18">
    <name type="scientific">Anopheles atroparvus</name>
    <name type="common">European mosquito</name>
    <dbReference type="NCBI Taxonomy" id="41427"/>
    <lineage>
        <taxon>Eukaryota</taxon>
        <taxon>Metazoa</taxon>
        <taxon>Ecdysozoa</taxon>
        <taxon>Arthropoda</taxon>
        <taxon>Hexapoda</taxon>
        <taxon>Insecta</taxon>
        <taxon>Pterygota</taxon>
        <taxon>Neoptera</taxon>
        <taxon>Endopterygota</taxon>
        <taxon>Diptera</taxon>
        <taxon>Nematocera</taxon>
        <taxon>Culicoidea</taxon>
        <taxon>Culicidae</taxon>
        <taxon>Anophelinae</taxon>
        <taxon>Anopheles</taxon>
    </lineage>
</organism>
<feature type="compositionally biased region" description="Acidic residues" evidence="14">
    <location>
        <begin position="168"/>
        <end position="180"/>
    </location>
</feature>
<evidence type="ECO:0000256" key="7">
    <source>
        <dbReference type="ARBA" id="ARBA00022989"/>
    </source>
</evidence>
<dbReference type="InterPro" id="IPR045252">
    <property type="entry name" value="LPCAT1-like"/>
</dbReference>
<keyword evidence="12" id="KW-0012">Acyltransferase</keyword>
<evidence type="ECO:0000256" key="8">
    <source>
        <dbReference type="ARBA" id="ARBA00023098"/>
    </source>
</evidence>
<feature type="transmembrane region" description="Helical" evidence="15">
    <location>
        <begin position="6"/>
        <end position="30"/>
    </location>
</feature>
<evidence type="ECO:0000256" key="11">
    <source>
        <dbReference type="ARBA" id="ARBA00023264"/>
    </source>
</evidence>
<reference evidence="17" key="1">
    <citation type="submission" date="2024-04" db="UniProtKB">
        <authorList>
            <consortium name="EnsemblMetazoa"/>
        </authorList>
    </citation>
    <scope>IDENTIFICATION</scope>
    <source>
        <strain evidence="17">EBRO</strain>
    </source>
</reference>
<keyword evidence="5" id="KW-0808">Transferase</keyword>
<dbReference type="CDD" id="cd07991">
    <property type="entry name" value="LPLAT_LPCAT1-like"/>
    <property type="match status" value="1"/>
</dbReference>
<comment type="subcellular location">
    <subcellularLocation>
        <location evidence="1">Membrane</location>
    </subcellularLocation>
</comment>
<dbReference type="SMART" id="SM00563">
    <property type="entry name" value="PlsC"/>
    <property type="match status" value="1"/>
</dbReference>
<evidence type="ECO:0000256" key="12">
    <source>
        <dbReference type="ARBA" id="ARBA00023315"/>
    </source>
</evidence>
<dbReference type="GO" id="GO:0004366">
    <property type="term" value="F:glycerol-3-phosphate O-acyltransferase activity"/>
    <property type="evidence" value="ECO:0007669"/>
    <property type="project" value="TreeGrafter"/>
</dbReference>
<comment type="similarity">
    <text evidence="3">Belongs to the 1-acyl-sn-glycerol-3-phosphate acyltransferase family.</text>
</comment>
<evidence type="ECO:0000256" key="13">
    <source>
        <dbReference type="ARBA" id="ARBA00025707"/>
    </source>
</evidence>
<evidence type="ECO:0000259" key="16">
    <source>
        <dbReference type="SMART" id="SM00563"/>
    </source>
</evidence>
<keyword evidence="6 15" id="KW-0812">Transmembrane</keyword>
<keyword evidence="18" id="KW-1185">Reference proteome</keyword>
<protein>
    <recommendedName>
        <fullName evidence="16">Phospholipid/glycerol acyltransferase domain-containing protein</fullName>
    </recommendedName>
</protein>
<dbReference type="InterPro" id="IPR002123">
    <property type="entry name" value="Plipid/glycerol_acylTrfase"/>
</dbReference>
<evidence type="ECO:0000313" key="17">
    <source>
        <dbReference type="EnsemblMetazoa" id="ENSAATROPP003946"/>
    </source>
</evidence>
<accession>A0AAG5CYI5</accession>
<evidence type="ECO:0000256" key="14">
    <source>
        <dbReference type="SAM" id="MobiDB-lite"/>
    </source>
</evidence>
<dbReference type="GO" id="GO:0016020">
    <property type="term" value="C:membrane"/>
    <property type="evidence" value="ECO:0007669"/>
    <property type="project" value="UniProtKB-SubCell"/>
</dbReference>
<dbReference type="Proteomes" id="UP000075880">
    <property type="component" value="Unassembled WGS sequence"/>
</dbReference>
<feature type="transmembrane region" description="Helical" evidence="15">
    <location>
        <begin position="266"/>
        <end position="286"/>
    </location>
</feature>
<feature type="compositionally biased region" description="Low complexity" evidence="14">
    <location>
        <begin position="88"/>
        <end position="117"/>
    </location>
</feature>
<feature type="transmembrane region" description="Helical" evidence="15">
    <location>
        <begin position="457"/>
        <end position="474"/>
    </location>
</feature>
<name>A0AAG5CYI5_ANOAO</name>
<sequence>MGGLLALGSIMSMITLTPFFVFLFTIVFMASIGKSFGVRRLYVNLLVKIFEFGRQNIESVRQQQYANITKSVEEVEQARARNNPTVAGTGTDTGDGPETKVNGNIPNGNSNSSSSNSQYHRLSNGGDALPYIVNGGNTVISRAESLILSPEMIDDTPSKSAEPHEDDAVGEEGTDGDEGVGTDCGSEGGEHEAAGFKLANCLDYVKSGMEAIIEDEVTSRFLAEELKNWNLLTRTNRHYEFISWRLTVIWMIGFLIRYFILMPMRVLICFIGVVYCVIGFAIVGLIPMYRLRRAMNDVVFKHTFRMITRSISGVVRFHHPEYKPKNCGFCVANHTTPIDIAILSTDCTYSLIGQRHGGFLGVLQRALARASPHIWFERAEAKDRLFVAKRLKEHVSDPVNPPILIFPEGTCINNTSVMQFKKGSFEVGGVIYPVAIKYDPRFGDAFWNSSRYSMMQYLFLMMTSWAIVCDVWYLPPMYRAEGESAIDFANRVKSVIAKQGGLVDLVWDGQLKRMKPKKEWKEKQQEKFSKLLKGE</sequence>